<proteinExistence type="inferred from homology"/>
<name>A0A0F8WBD9_9ZZZZ</name>
<sequence length="291" mass="32082">NRITVFDNFSRDSLRNKPYRDHPNLTVVKGDVLDYDAVSGAMAGADIVVHCAAIAGIDTVIIKPVSTMRVNMVGSANVLEAAANMDRVDRVVCFSTSEVFGPHAFQNQESDNTVVGQVGEARWTYAVSKLAEEHMAIAYHQEKWLPTAVVRPFNVYGPGQVGTGALRTFILRALKDQTIEIHGDGTQIRAWCYLDDMIEGVLLAMVHPKAVGESFNIGNARAVTTIWGLANTVVRVLQSKSKLIYTRKDYADVELRVPSVNKARELLGFEAKVDLEEGIVRSAEFYRNLSP</sequence>
<protein>
    <recommendedName>
        <fullName evidence="2">NAD-dependent epimerase/dehydratase domain-containing protein</fullName>
    </recommendedName>
</protein>
<dbReference type="Gene3D" id="3.40.50.720">
    <property type="entry name" value="NAD(P)-binding Rossmann-like Domain"/>
    <property type="match status" value="1"/>
</dbReference>
<evidence type="ECO:0000313" key="3">
    <source>
        <dbReference type="EMBL" id="KKK45410.1"/>
    </source>
</evidence>
<evidence type="ECO:0000256" key="1">
    <source>
        <dbReference type="ARBA" id="ARBA00007637"/>
    </source>
</evidence>
<feature type="non-terminal residue" evidence="3">
    <location>
        <position position="1"/>
    </location>
</feature>
<accession>A0A0F8WBD9</accession>
<dbReference type="EMBL" id="LAZR01070092">
    <property type="protein sequence ID" value="KKK45410.1"/>
    <property type="molecule type" value="Genomic_DNA"/>
</dbReference>
<comment type="similarity">
    <text evidence="1">Belongs to the NAD(P)-dependent epimerase/dehydratase family.</text>
</comment>
<comment type="caution">
    <text evidence="3">The sequence shown here is derived from an EMBL/GenBank/DDBJ whole genome shotgun (WGS) entry which is preliminary data.</text>
</comment>
<dbReference type="AlphaFoldDB" id="A0A0F8WBD9"/>
<dbReference type="InterPro" id="IPR001509">
    <property type="entry name" value="Epimerase_deHydtase"/>
</dbReference>
<gene>
    <name evidence="3" type="ORF">LCGC14_3165570</name>
</gene>
<dbReference type="PANTHER" id="PTHR43000">
    <property type="entry name" value="DTDP-D-GLUCOSE 4,6-DEHYDRATASE-RELATED"/>
    <property type="match status" value="1"/>
</dbReference>
<dbReference type="SUPFAM" id="SSF51735">
    <property type="entry name" value="NAD(P)-binding Rossmann-fold domains"/>
    <property type="match status" value="1"/>
</dbReference>
<reference evidence="3" key="1">
    <citation type="journal article" date="2015" name="Nature">
        <title>Complex archaea that bridge the gap between prokaryotes and eukaryotes.</title>
        <authorList>
            <person name="Spang A."/>
            <person name="Saw J.H."/>
            <person name="Jorgensen S.L."/>
            <person name="Zaremba-Niedzwiedzka K."/>
            <person name="Martijn J."/>
            <person name="Lind A.E."/>
            <person name="van Eijk R."/>
            <person name="Schleper C."/>
            <person name="Guy L."/>
            <person name="Ettema T.J."/>
        </authorList>
    </citation>
    <scope>NUCLEOTIDE SEQUENCE</scope>
</reference>
<evidence type="ECO:0000259" key="2">
    <source>
        <dbReference type="Pfam" id="PF01370"/>
    </source>
</evidence>
<organism evidence="3">
    <name type="scientific">marine sediment metagenome</name>
    <dbReference type="NCBI Taxonomy" id="412755"/>
    <lineage>
        <taxon>unclassified sequences</taxon>
        <taxon>metagenomes</taxon>
        <taxon>ecological metagenomes</taxon>
    </lineage>
</organism>
<dbReference type="Pfam" id="PF01370">
    <property type="entry name" value="Epimerase"/>
    <property type="match status" value="1"/>
</dbReference>
<feature type="domain" description="NAD-dependent epimerase/dehydratase" evidence="2">
    <location>
        <begin position="16"/>
        <end position="218"/>
    </location>
</feature>
<dbReference type="InterPro" id="IPR036291">
    <property type="entry name" value="NAD(P)-bd_dom_sf"/>
</dbReference>